<organism evidence="1 2">
    <name type="scientific">Diphasiastrum complanatum</name>
    <name type="common">Issler's clubmoss</name>
    <name type="synonym">Lycopodium complanatum</name>
    <dbReference type="NCBI Taxonomy" id="34168"/>
    <lineage>
        <taxon>Eukaryota</taxon>
        <taxon>Viridiplantae</taxon>
        <taxon>Streptophyta</taxon>
        <taxon>Embryophyta</taxon>
        <taxon>Tracheophyta</taxon>
        <taxon>Lycopodiopsida</taxon>
        <taxon>Lycopodiales</taxon>
        <taxon>Lycopodiaceae</taxon>
        <taxon>Lycopodioideae</taxon>
        <taxon>Diphasiastrum</taxon>
    </lineage>
</organism>
<dbReference type="EMBL" id="CM055094">
    <property type="protein sequence ID" value="KAJ7561173.1"/>
    <property type="molecule type" value="Genomic_DNA"/>
</dbReference>
<dbReference type="Proteomes" id="UP001162992">
    <property type="component" value="Chromosome 3"/>
</dbReference>
<evidence type="ECO:0000313" key="1">
    <source>
        <dbReference type="EMBL" id="KAJ7561173.1"/>
    </source>
</evidence>
<name>A0ACC2E433_DIPCM</name>
<proteinExistence type="predicted"/>
<protein>
    <submittedName>
        <fullName evidence="1">Uncharacterized protein</fullName>
    </submittedName>
</protein>
<accession>A0ACC2E433</accession>
<evidence type="ECO:0000313" key="2">
    <source>
        <dbReference type="Proteomes" id="UP001162992"/>
    </source>
</evidence>
<reference evidence="2" key="1">
    <citation type="journal article" date="2024" name="Proc. Natl. Acad. Sci. U.S.A.">
        <title>Extraordinary preservation of gene collinearity over three hundred million years revealed in homosporous lycophytes.</title>
        <authorList>
            <person name="Li C."/>
            <person name="Wickell D."/>
            <person name="Kuo L.Y."/>
            <person name="Chen X."/>
            <person name="Nie B."/>
            <person name="Liao X."/>
            <person name="Peng D."/>
            <person name="Ji J."/>
            <person name="Jenkins J."/>
            <person name="Williams M."/>
            <person name="Shu S."/>
            <person name="Plott C."/>
            <person name="Barry K."/>
            <person name="Rajasekar S."/>
            <person name="Grimwood J."/>
            <person name="Han X."/>
            <person name="Sun S."/>
            <person name="Hou Z."/>
            <person name="He W."/>
            <person name="Dai G."/>
            <person name="Sun C."/>
            <person name="Schmutz J."/>
            <person name="Leebens-Mack J.H."/>
            <person name="Li F.W."/>
            <person name="Wang L."/>
        </authorList>
    </citation>
    <scope>NUCLEOTIDE SEQUENCE [LARGE SCALE GENOMIC DNA]</scope>
    <source>
        <strain evidence="2">cv. PW_Plant_1</strain>
    </source>
</reference>
<keyword evidence="2" id="KW-1185">Reference proteome</keyword>
<sequence length="899" mass="99207">MQGFGGSLLTNGAGNLFGQLGGAVSNVLAPSSSAPGGSIQIKGSIIVQKTNLLDVVNAGASLVDNTADLVGQKVNLQLVSIETDPVTNTGKRSQEIAVENWFLAFDGITVGDITYAISFTVDKDFGVPGAFIIRNNHVNEFYLKSVSLALPDQSTINFICDSWVYNVSKYTSDRIFFSNRHCLPVDTPQGLLTLRQQELINLRGDGTGERQEWDRIYDYATYNDLGFPDFSKALSRPSLGGSNELPYPRRCRTGRKPSAADPNSESLTFILENIYIPRDERFSVVKNSDFVGDGLKAIVHTLIPALESFFQYMSNNHDQFESLKEVKNLYDQGINLTGFLPISLPKAEQPFLLSPFELINQLTDTTGGDPSLLRYPVPQVIANDELAWISDKEFARQVLAGLNPLTVQSLKVFPPTSALDPATYGPQRSAITASQLEPQLEGLNLQQALDQDKLFIVDYRDLYLLYLTKINAQSGAKAYASRTIFFLTAEGILRPVAIELTLPPSDSTAASSLSRVFTPPLSGSKDWLWELAKVHVATNDSGYHQLISHWLTTHAVIEPFVIATHRQLSALHPLNVFLLPHFKNTMAINSSARKLLINAGGIIENTFVTGGYSMEITSVAYRESWRFDQQGLPGDLISRGIAVVDSTAKYGLRLLIADYPFAVDGLDIWDATEKCVRDYVNIYYRDDAAVLADPELQLWWSEVINVGHADKKAEQWWPQASTKSDLVSILTTIIWIASAHHAAVNFGQYAYGGYMPNHPTITRRLIPEEGSKEHDELLRDPEKFLLSTVNGRLQATIVLSTIELLSKHATEEEYLGHRISNWTDNKAAVAAIGALSERLSHIEQLISGRNSDANLKNRSGPAAHPSSSCNLFCKGIWELKYLVITRHGKILLASKGSVS</sequence>
<comment type="caution">
    <text evidence="1">The sequence shown here is derived from an EMBL/GenBank/DDBJ whole genome shotgun (WGS) entry which is preliminary data.</text>
</comment>
<gene>
    <name evidence="1" type="ORF">O6H91_03G017100</name>
</gene>